<keyword evidence="1" id="KW-0812">Transmembrane</keyword>
<gene>
    <name evidence="2" type="primary">orf05489</name>
    <name evidence="2" type="ORF">Q903MT_gene5457</name>
</gene>
<keyword evidence="2" id="KW-0496">Mitochondrion</keyword>
<name>A0A6B9XTM9_PICSI</name>
<feature type="transmembrane region" description="Helical" evidence="1">
    <location>
        <begin position="32"/>
        <end position="57"/>
    </location>
</feature>
<keyword evidence="1" id="KW-0472">Membrane</keyword>
<evidence type="ECO:0000313" key="2">
    <source>
        <dbReference type="EMBL" id="QHR91423.1"/>
    </source>
</evidence>
<geneLocation type="mitochondrion" evidence="2"/>
<evidence type="ECO:0000256" key="1">
    <source>
        <dbReference type="SAM" id="Phobius"/>
    </source>
</evidence>
<reference evidence="2" key="1">
    <citation type="submission" date="2019-03" db="EMBL/GenBank/DDBJ databases">
        <title>Largest Complete Mitochondrial Genome of a Gymnosperm, Sitka Spruce (Picea sitchensis), Indicates Complex Physical Structure.</title>
        <authorList>
            <person name="Jackman S.D."/>
            <person name="Coombe L."/>
            <person name="Warren R."/>
            <person name="Kirk H."/>
            <person name="Trinh E."/>
            <person name="McLeod T."/>
            <person name="Pleasance S."/>
            <person name="Pandoh P."/>
            <person name="Zhao Y."/>
            <person name="Coope R."/>
            <person name="Bousquet J."/>
            <person name="Bohlmann J.C."/>
            <person name="Jones S.J.M."/>
            <person name="Birol I."/>
        </authorList>
    </citation>
    <scope>NUCLEOTIDE SEQUENCE</scope>
    <source>
        <strain evidence="2">Q903</strain>
    </source>
</reference>
<sequence length="128" mass="13937">MKYNLGGNTPKVGFSLCRCPILSLSSPKSTSLFAATLFFLFFAWVSFSLYGCLILSLSMLGSAFLSVAFFFLYGTATTLLIASHDVSCLSLILYTSYGPVVTLSSFNIQVHKTKTCLVTCLFHILCGK</sequence>
<protein>
    <submittedName>
        <fullName evidence="2">Uncharacterized protein</fullName>
    </submittedName>
</protein>
<keyword evidence="1" id="KW-1133">Transmembrane helix</keyword>
<proteinExistence type="predicted"/>
<dbReference type="AlphaFoldDB" id="A0A6B9XTM9"/>
<feature type="transmembrane region" description="Helical" evidence="1">
    <location>
        <begin position="63"/>
        <end position="82"/>
    </location>
</feature>
<dbReference type="EMBL" id="MK697702">
    <property type="protein sequence ID" value="QHR91423.1"/>
    <property type="molecule type" value="Genomic_DNA"/>
</dbReference>
<accession>A0A6B9XTM9</accession>
<organism evidence="2">
    <name type="scientific">Picea sitchensis</name>
    <name type="common">Sitka spruce</name>
    <name type="synonym">Pinus sitchensis</name>
    <dbReference type="NCBI Taxonomy" id="3332"/>
    <lineage>
        <taxon>Eukaryota</taxon>
        <taxon>Viridiplantae</taxon>
        <taxon>Streptophyta</taxon>
        <taxon>Embryophyta</taxon>
        <taxon>Tracheophyta</taxon>
        <taxon>Spermatophyta</taxon>
        <taxon>Pinopsida</taxon>
        <taxon>Pinidae</taxon>
        <taxon>Conifers I</taxon>
        <taxon>Pinales</taxon>
        <taxon>Pinaceae</taxon>
        <taxon>Picea</taxon>
    </lineage>
</organism>